<keyword evidence="1" id="KW-0472">Membrane</keyword>
<dbReference type="SUPFAM" id="SSF54001">
    <property type="entry name" value="Cysteine proteinases"/>
    <property type="match status" value="1"/>
</dbReference>
<proteinExistence type="predicted"/>
<dbReference type="STRING" id="84698.SAMN04488528_100133"/>
<dbReference type="InterPro" id="IPR038765">
    <property type="entry name" value="Papain-like_cys_pep_sf"/>
</dbReference>
<dbReference type="OrthoDB" id="1817605at2"/>
<feature type="domain" description="Transglutaminase-like" evidence="2">
    <location>
        <begin position="294"/>
        <end position="356"/>
    </location>
</feature>
<feature type="transmembrane region" description="Helical" evidence="1">
    <location>
        <begin position="45"/>
        <end position="67"/>
    </location>
</feature>
<evidence type="ECO:0000256" key="1">
    <source>
        <dbReference type="SAM" id="Phobius"/>
    </source>
</evidence>
<feature type="transmembrane region" description="Helical" evidence="1">
    <location>
        <begin position="87"/>
        <end position="112"/>
    </location>
</feature>
<dbReference type="Gene3D" id="3.10.620.30">
    <property type="match status" value="1"/>
</dbReference>
<keyword evidence="1" id="KW-0812">Transmembrane</keyword>
<dbReference type="RefSeq" id="WP_090037458.1">
    <property type="nucleotide sequence ID" value="NZ_FOKI01000001.1"/>
</dbReference>
<protein>
    <submittedName>
        <fullName evidence="3">Transglutaminase-like superfamily protein</fullName>
    </submittedName>
</protein>
<dbReference type="PANTHER" id="PTHR33490:SF3">
    <property type="entry name" value="CONSERVED INTEGRAL MEMBRANE PROTEIN"/>
    <property type="match status" value="1"/>
</dbReference>
<dbReference type="EMBL" id="FOKI01000001">
    <property type="protein sequence ID" value="SFA69334.1"/>
    <property type="molecule type" value="Genomic_DNA"/>
</dbReference>
<dbReference type="Proteomes" id="UP000198619">
    <property type="component" value="Unassembled WGS sequence"/>
</dbReference>
<evidence type="ECO:0000313" key="3">
    <source>
        <dbReference type="EMBL" id="SFA69334.1"/>
    </source>
</evidence>
<dbReference type="InterPro" id="IPR002931">
    <property type="entry name" value="Transglutaminase-like"/>
</dbReference>
<gene>
    <name evidence="3" type="ORF">SAMN04488528_100133</name>
</gene>
<sequence>MDYILKDPITLILIAVFFIPIILGFINITSTKYIKEEILDIEKTICFLGAVIVSIIISRKIVLFKDISIITNYIPKNIDMFFNDHPFIALAIVSSVVTSILYGILCLIIRLINAITIEPILKGIYNFGQKRSNFGKRVLGAILQVPKAIVYVVLCTIILNFGTMIYNGDKFNSYLQKSDTYNYICDKVVLPIYNSSFAKNIPIIVNNTLNVEEIKDKSNVKKIIYYNGITLDEGIKSNKEINDFSKKLTANATNEKNKAKLIYDWVGSNISYDYQKADEIMRSNYENKSGAIPTFSSREGICFDYSCLYTAMARASGLKVRMISGKGFNGTSWVNHSWNQVYIEESNEWINIDSTFSKSGNYFDSKRFNMDHKNDEIIGEW</sequence>
<feature type="transmembrane region" description="Helical" evidence="1">
    <location>
        <begin position="148"/>
        <end position="166"/>
    </location>
</feature>
<feature type="transmembrane region" description="Helical" evidence="1">
    <location>
        <begin position="12"/>
        <end position="33"/>
    </location>
</feature>
<organism evidence="3 4">
    <name type="scientific">Clostridium frigidicarnis</name>
    <dbReference type="NCBI Taxonomy" id="84698"/>
    <lineage>
        <taxon>Bacteria</taxon>
        <taxon>Bacillati</taxon>
        <taxon>Bacillota</taxon>
        <taxon>Clostridia</taxon>
        <taxon>Eubacteriales</taxon>
        <taxon>Clostridiaceae</taxon>
        <taxon>Clostridium</taxon>
    </lineage>
</organism>
<dbReference type="SMART" id="SM00460">
    <property type="entry name" value="TGc"/>
    <property type="match status" value="1"/>
</dbReference>
<keyword evidence="1" id="KW-1133">Transmembrane helix</keyword>
<name>A0A1I0UZ09_9CLOT</name>
<dbReference type="AlphaFoldDB" id="A0A1I0UZ09"/>
<accession>A0A1I0UZ09</accession>
<dbReference type="PANTHER" id="PTHR33490">
    <property type="entry name" value="BLR5614 PROTEIN-RELATED"/>
    <property type="match status" value="1"/>
</dbReference>
<evidence type="ECO:0000313" key="4">
    <source>
        <dbReference type="Proteomes" id="UP000198619"/>
    </source>
</evidence>
<reference evidence="3 4" key="1">
    <citation type="submission" date="2016-10" db="EMBL/GenBank/DDBJ databases">
        <authorList>
            <person name="de Groot N.N."/>
        </authorList>
    </citation>
    <scope>NUCLEOTIDE SEQUENCE [LARGE SCALE GENOMIC DNA]</scope>
    <source>
        <strain evidence="3 4">DSM 12271</strain>
    </source>
</reference>
<dbReference type="Pfam" id="PF01841">
    <property type="entry name" value="Transglut_core"/>
    <property type="match status" value="1"/>
</dbReference>
<keyword evidence="4" id="KW-1185">Reference proteome</keyword>
<evidence type="ECO:0000259" key="2">
    <source>
        <dbReference type="SMART" id="SM00460"/>
    </source>
</evidence>